<dbReference type="PRINTS" id="PR01036">
    <property type="entry name" value="TCRTETB"/>
</dbReference>
<evidence type="ECO:0000256" key="4">
    <source>
        <dbReference type="ARBA" id="ARBA00022989"/>
    </source>
</evidence>
<dbReference type="CDD" id="cd17502">
    <property type="entry name" value="MFS_Azr1_MDR_like"/>
    <property type="match status" value="1"/>
</dbReference>
<evidence type="ECO:0000256" key="3">
    <source>
        <dbReference type="ARBA" id="ARBA00022692"/>
    </source>
</evidence>
<feature type="domain" description="Major facilitator superfamily (MFS) profile" evidence="7">
    <location>
        <begin position="9"/>
        <end position="482"/>
    </location>
</feature>
<evidence type="ECO:0000256" key="5">
    <source>
        <dbReference type="ARBA" id="ARBA00023136"/>
    </source>
</evidence>
<proteinExistence type="predicted"/>
<reference evidence="9" key="1">
    <citation type="submission" date="2021-01" db="EMBL/GenBank/DDBJ databases">
        <title>Draft genome sequence of Nasalis larvatus strain YZ03.</title>
        <authorList>
            <person name="Suzuki-Hashido N."/>
            <person name="Tsuchida S."/>
            <person name="Hayakawa T."/>
        </authorList>
    </citation>
    <scope>NUCLEOTIDE SEQUENCE [LARGE SCALE GENOMIC DNA]</scope>
    <source>
        <strain evidence="9">YZ03</strain>
    </source>
</reference>
<feature type="transmembrane region" description="Helical" evidence="6">
    <location>
        <begin position="40"/>
        <end position="62"/>
    </location>
</feature>
<keyword evidence="9" id="KW-1185">Reference proteome</keyword>
<feature type="transmembrane region" description="Helical" evidence="6">
    <location>
        <begin position="259"/>
        <end position="280"/>
    </location>
</feature>
<dbReference type="InterPro" id="IPR036259">
    <property type="entry name" value="MFS_trans_sf"/>
</dbReference>
<name>A0ABQ3W916_9LACO</name>
<feature type="transmembrane region" description="Helical" evidence="6">
    <location>
        <begin position="219"/>
        <end position="238"/>
    </location>
</feature>
<dbReference type="RefSeq" id="WP_201330531.1">
    <property type="nucleotide sequence ID" value="NZ_BOCG01000403.1"/>
</dbReference>
<comment type="caution">
    <text evidence="8">The sequence shown here is derived from an EMBL/GenBank/DDBJ whole genome shotgun (WGS) entry which is preliminary data.</text>
</comment>
<feature type="transmembrane region" description="Helical" evidence="6">
    <location>
        <begin position="160"/>
        <end position="183"/>
    </location>
</feature>
<dbReference type="PANTHER" id="PTHR23501:SF191">
    <property type="entry name" value="VACUOLAR BASIC AMINO ACID TRANSPORTER 4"/>
    <property type="match status" value="1"/>
</dbReference>
<organism evidence="8 9">
    <name type="scientific">Lactobacillus nasalidis</name>
    <dbReference type="NCBI Taxonomy" id="2797258"/>
    <lineage>
        <taxon>Bacteria</taxon>
        <taxon>Bacillati</taxon>
        <taxon>Bacillota</taxon>
        <taxon>Bacilli</taxon>
        <taxon>Lactobacillales</taxon>
        <taxon>Lactobacillaceae</taxon>
        <taxon>Lactobacillus</taxon>
    </lineage>
</organism>
<evidence type="ECO:0000256" key="2">
    <source>
        <dbReference type="ARBA" id="ARBA00022448"/>
    </source>
</evidence>
<feature type="transmembrane region" description="Helical" evidence="6">
    <location>
        <begin position="325"/>
        <end position="343"/>
    </location>
</feature>
<dbReference type="Proteomes" id="UP000616547">
    <property type="component" value="Unassembled WGS sequence"/>
</dbReference>
<feature type="transmembrane region" description="Helical" evidence="6">
    <location>
        <begin position="395"/>
        <end position="417"/>
    </location>
</feature>
<dbReference type="Gene3D" id="1.20.1250.20">
    <property type="entry name" value="MFS general substrate transporter like domains"/>
    <property type="match status" value="1"/>
</dbReference>
<accession>A0ABQ3W916</accession>
<dbReference type="PANTHER" id="PTHR23501">
    <property type="entry name" value="MAJOR FACILITATOR SUPERFAMILY"/>
    <property type="match status" value="1"/>
</dbReference>
<feature type="transmembrane region" description="Helical" evidence="6">
    <location>
        <begin position="458"/>
        <end position="477"/>
    </location>
</feature>
<comment type="subcellular location">
    <subcellularLocation>
        <location evidence="1">Cell membrane</location>
        <topology evidence="1">Multi-pass membrane protein</topology>
    </subcellularLocation>
</comment>
<keyword evidence="5 6" id="KW-0472">Membrane</keyword>
<dbReference type="SUPFAM" id="SSF103473">
    <property type="entry name" value="MFS general substrate transporter"/>
    <property type="match status" value="1"/>
</dbReference>
<dbReference type="InterPro" id="IPR011701">
    <property type="entry name" value="MFS"/>
</dbReference>
<dbReference type="Gene3D" id="1.20.1720.10">
    <property type="entry name" value="Multidrug resistance protein D"/>
    <property type="match status" value="1"/>
</dbReference>
<gene>
    <name evidence="8" type="ORF">lacNasYZ03_12710</name>
</gene>
<evidence type="ECO:0000256" key="6">
    <source>
        <dbReference type="SAM" id="Phobius"/>
    </source>
</evidence>
<keyword evidence="2" id="KW-0813">Transport</keyword>
<dbReference type="InterPro" id="IPR020846">
    <property type="entry name" value="MFS_dom"/>
</dbReference>
<evidence type="ECO:0000313" key="9">
    <source>
        <dbReference type="Proteomes" id="UP000616547"/>
    </source>
</evidence>
<feature type="transmembrane region" description="Helical" evidence="6">
    <location>
        <begin position="349"/>
        <end position="374"/>
    </location>
</feature>
<keyword evidence="3 6" id="KW-0812">Transmembrane</keyword>
<protein>
    <submittedName>
        <fullName evidence="8">MFS transporter</fullName>
    </submittedName>
</protein>
<sequence length="483" mass="52590">MKKTNVKMVTLAVFITTFMSAIEGTIVSTAMPTIIADLDGLAIMSWVVSVFLLMTAVSTPIYGKLADSVGRKPVFLFGIGLFVIGSALCGFSHSMLELIIFRVLQGLGSGAIQTAGVTVLADMYDIDKRAKMLGLTSGFWGLASVIAPLLGGFIVQKLSWHWVFMINVPIGLVAFLLVAFYLHEDFAKNKLQIDIKGSSSLVVFLLSLMLLLQGLETDFSWTLLVLALVMLASLWLFVKVEKTAADPIIPFSILRDREFLAVNLLQLLVSGVVIGFEFYIPTWLQGINGVSASVAGFAITPSSLMWVCGSFLAGDLMGRWGTQKYFDASLFLLIGADLAFILIPTYTPFWVFCLIAVFNGIGFGSIATASQVRAQMVVDKSQVGVATSFNTLMKYLGQTVMMVFYGMTFNSVVASGLKKHPSLTGEMMNKIVSPVQAKSLDPAVLAPLREILRSAMRGIYLVSLAALLLSLVFNHIYRQKKQD</sequence>
<feature type="transmembrane region" description="Helical" evidence="6">
    <location>
        <begin position="133"/>
        <end position="154"/>
    </location>
</feature>
<dbReference type="Pfam" id="PF07690">
    <property type="entry name" value="MFS_1"/>
    <property type="match status" value="1"/>
</dbReference>
<keyword evidence="4 6" id="KW-1133">Transmembrane helix</keyword>
<dbReference type="PROSITE" id="PS50850">
    <property type="entry name" value="MFS"/>
    <property type="match status" value="1"/>
</dbReference>
<evidence type="ECO:0000256" key="1">
    <source>
        <dbReference type="ARBA" id="ARBA00004651"/>
    </source>
</evidence>
<feature type="transmembrane region" description="Helical" evidence="6">
    <location>
        <begin position="99"/>
        <end position="121"/>
    </location>
</feature>
<dbReference type="EMBL" id="BOCI01000330">
    <property type="protein sequence ID" value="GHW01584.1"/>
    <property type="molecule type" value="Genomic_DNA"/>
</dbReference>
<feature type="transmembrane region" description="Helical" evidence="6">
    <location>
        <begin position="195"/>
        <end position="213"/>
    </location>
</feature>
<evidence type="ECO:0000259" key="7">
    <source>
        <dbReference type="PROSITE" id="PS50850"/>
    </source>
</evidence>
<evidence type="ECO:0000313" key="8">
    <source>
        <dbReference type="EMBL" id="GHW01584.1"/>
    </source>
</evidence>
<feature type="transmembrane region" description="Helical" evidence="6">
    <location>
        <begin position="292"/>
        <end position="313"/>
    </location>
</feature>
<feature type="transmembrane region" description="Helical" evidence="6">
    <location>
        <begin position="74"/>
        <end position="93"/>
    </location>
</feature>